<evidence type="ECO:0000256" key="5">
    <source>
        <dbReference type="ARBA" id="ARBA00022827"/>
    </source>
</evidence>
<feature type="domain" description="FAD dependent oxidoreductase" evidence="7">
    <location>
        <begin position="89"/>
        <end position="133"/>
    </location>
</feature>
<keyword evidence="6 8" id="KW-0560">Oxidoreductase</keyword>
<evidence type="ECO:0000256" key="6">
    <source>
        <dbReference type="ARBA" id="ARBA00023002"/>
    </source>
</evidence>
<accession>U6GDA3</accession>
<dbReference type="SUPFAM" id="SSF51905">
    <property type="entry name" value="FAD/NAD(P)-binding domain"/>
    <property type="match status" value="1"/>
</dbReference>
<dbReference type="PANTHER" id="PTHR11985">
    <property type="entry name" value="GLYCEROL-3-PHOSPHATE DEHYDROGENASE"/>
    <property type="match status" value="1"/>
</dbReference>
<evidence type="ECO:0000313" key="9">
    <source>
        <dbReference type="Proteomes" id="UP000018050"/>
    </source>
</evidence>
<dbReference type="Pfam" id="PF01266">
    <property type="entry name" value="DAO"/>
    <property type="match status" value="1"/>
</dbReference>
<dbReference type="PANTHER" id="PTHR11985:SF15">
    <property type="entry name" value="GLYCEROL-3-PHOSPHATE DEHYDROGENASE, MITOCHONDRIAL"/>
    <property type="match status" value="1"/>
</dbReference>
<proteinExistence type="inferred from homology"/>
<comment type="similarity">
    <text evidence="2">Belongs to the FAD-dependent glycerol-3-phosphate dehydrogenase family.</text>
</comment>
<dbReference type="EMBL" id="HG670626">
    <property type="protein sequence ID" value="CDI77333.1"/>
    <property type="molecule type" value="Genomic_DNA"/>
</dbReference>
<dbReference type="OrthoDB" id="354166at2759"/>
<dbReference type="RefSeq" id="XP_013252296.1">
    <property type="nucleotide sequence ID" value="XM_013396842.1"/>
</dbReference>
<evidence type="ECO:0000313" key="8">
    <source>
        <dbReference type="EMBL" id="CDI77333.1"/>
    </source>
</evidence>
<keyword evidence="9" id="KW-1185">Reference proteome</keyword>
<dbReference type="GO" id="GO:0006072">
    <property type="term" value="P:glycerol-3-phosphate metabolic process"/>
    <property type="evidence" value="ECO:0007669"/>
    <property type="project" value="InterPro"/>
</dbReference>
<keyword evidence="5" id="KW-0274">FAD</keyword>
<dbReference type="Gene3D" id="3.50.50.60">
    <property type="entry name" value="FAD/NAD(P)-binding domain"/>
    <property type="match status" value="1"/>
</dbReference>
<gene>
    <name evidence="8" type="ORF">EAH_00063070</name>
</gene>
<reference evidence="8" key="2">
    <citation type="submission" date="2013-10" db="EMBL/GenBank/DDBJ databases">
        <authorList>
            <person name="Aslett M."/>
        </authorList>
    </citation>
    <scope>NUCLEOTIDE SEQUENCE [LARGE SCALE GENOMIC DNA]</scope>
    <source>
        <strain evidence="8">Houghton</strain>
    </source>
</reference>
<dbReference type="EC" id="1.1.5.3" evidence="3"/>
<organism evidence="8 9">
    <name type="scientific">Eimeria acervulina</name>
    <name type="common">Coccidian parasite</name>
    <dbReference type="NCBI Taxonomy" id="5801"/>
    <lineage>
        <taxon>Eukaryota</taxon>
        <taxon>Sar</taxon>
        <taxon>Alveolata</taxon>
        <taxon>Apicomplexa</taxon>
        <taxon>Conoidasida</taxon>
        <taxon>Coccidia</taxon>
        <taxon>Eucoccidiorida</taxon>
        <taxon>Eimeriorina</taxon>
        <taxon>Eimeriidae</taxon>
        <taxon>Eimeria</taxon>
    </lineage>
</organism>
<keyword evidence="4" id="KW-0285">Flavoprotein</keyword>
<dbReference type="VEuPathDB" id="ToxoDB:EAH_00063070"/>
<dbReference type="InterPro" id="IPR036188">
    <property type="entry name" value="FAD/NAD-bd_sf"/>
</dbReference>
<dbReference type="InterPro" id="IPR000447">
    <property type="entry name" value="G3P_DH_FAD-dep"/>
</dbReference>
<dbReference type="GO" id="GO:0004368">
    <property type="term" value="F:glycerol-3-phosphate dehydrogenase (quinone) activity"/>
    <property type="evidence" value="ECO:0007669"/>
    <property type="project" value="UniProtKB-EC"/>
</dbReference>
<dbReference type="GeneID" id="25274377"/>
<reference evidence="8" key="1">
    <citation type="submission" date="2013-10" db="EMBL/GenBank/DDBJ databases">
        <title>Genomic analysis of the causative agents of coccidiosis in chickens.</title>
        <authorList>
            <person name="Reid A.J."/>
            <person name="Blake D."/>
            <person name="Billington K."/>
            <person name="Browne H."/>
            <person name="Dunn M."/>
            <person name="Hung S."/>
            <person name="Kawahara F."/>
            <person name="Miranda-Saavedra D."/>
            <person name="Mourier T."/>
            <person name="Nagra H."/>
            <person name="Otto T.D."/>
            <person name="Rawlings N."/>
            <person name="Sanchez A."/>
            <person name="Sanders M."/>
            <person name="Subramaniam C."/>
            <person name="Tay Y."/>
            <person name="Dear P."/>
            <person name="Doerig C."/>
            <person name="Gruber A."/>
            <person name="Parkinson J."/>
            <person name="Shirley M."/>
            <person name="Wan K.L."/>
            <person name="Berriman M."/>
            <person name="Tomley F."/>
            <person name="Pain A."/>
        </authorList>
    </citation>
    <scope>NUCLEOTIDE SEQUENCE [LARGE SCALE GENOMIC DNA]</scope>
    <source>
        <strain evidence="8">Houghton</strain>
    </source>
</reference>
<evidence type="ECO:0000259" key="7">
    <source>
        <dbReference type="Pfam" id="PF01266"/>
    </source>
</evidence>
<protein>
    <recommendedName>
        <fullName evidence="3">glycerol-3-phosphate dehydrogenase</fullName>
        <ecNumber evidence="3">1.1.5.3</ecNumber>
    </recommendedName>
</protein>
<comment type="cofactor">
    <cofactor evidence="1">
        <name>FAD</name>
        <dbReference type="ChEBI" id="CHEBI:57692"/>
    </cofactor>
</comment>
<dbReference type="Proteomes" id="UP000018050">
    <property type="component" value="Unassembled WGS sequence"/>
</dbReference>
<evidence type="ECO:0000256" key="2">
    <source>
        <dbReference type="ARBA" id="ARBA00007330"/>
    </source>
</evidence>
<evidence type="ECO:0000256" key="3">
    <source>
        <dbReference type="ARBA" id="ARBA00013029"/>
    </source>
</evidence>
<name>U6GDA3_EIMAC</name>
<evidence type="ECO:0000256" key="1">
    <source>
        <dbReference type="ARBA" id="ARBA00001974"/>
    </source>
</evidence>
<dbReference type="AlphaFoldDB" id="U6GDA3"/>
<sequence>MVLRGVTTVSAAVVGSAAASAALLRRHHNRSKVPEGTRYYITANDSSFGAPPLGGASGGGASWLEPEKRGPTGVFRGPITNTFTESIKGVGVAFDASTRGLKCCLIEADDFAAGTSSKSTKLIHGGIRYLQKAFEDLDWGQ</sequence>
<evidence type="ECO:0000256" key="4">
    <source>
        <dbReference type="ARBA" id="ARBA00022630"/>
    </source>
</evidence>
<dbReference type="InterPro" id="IPR006076">
    <property type="entry name" value="FAD-dep_OxRdtase"/>
</dbReference>